<dbReference type="AlphaFoldDB" id="A0A7Y9U6P9"/>
<gene>
    <name evidence="2" type="ORF">BDD16_001953</name>
</gene>
<dbReference type="InterPro" id="IPR036188">
    <property type="entry name" value="FAD/NAD-bd_sf"/>
</dbReference>
<dbReference type="PRINTS" id="PR00411">
    <property type="entry name" value="PNDRDTASEI"/>
</dbReference>
<dbReference type="InterPro" id="IPR002938">
    <property type="entry name" value="FAD-bd"/>
</dbReference>
<organism evidence="2 3">
    <name type="scientific">Sphaerotilus montanus</name>
    <dbReference type="NCBI Taxonomy" id="522889"/>
    <lineage>
        <taxon>Bacteria</taxon>
        <taxon>Pseudomonadati</taxon>
        <taxon>Pseudomonadota</taxon>
        <taxon>Betaproteobacteria</taxon>
        <taxon>Burkholderiales</taxon>
        <taxon>Sphaerotilaceae</taxon>
        <taxon>Sphaerotilus</taxon>
    </lineage>
</organism>
<dbReference type="SUPFAM" id="SSF51905">
    <property type="entry name" value="FAD/NAD(P)-binding domain"/>
    <property type="match status" value="1"/>
</dbReference>
<dbReference type="PANTHER" id="PTHR42685">
    <property type="entry name" value="GERANYLGERANYL DIPHOSPHATE REDUCTASE"/>
    <property type="match status" value="1"/>
</dbReference>
<dbReference type="NCBIfam" id="TIGR02032">
    <property type="entry name" value="GG-red-SF"/>
    <property type="match status" value="1"/>
</dbReference>
<dbReference type="InterPro" id="IPR050407">
    <property type="entry name" value="Geranylgeranyl_reductase"/>
</dbReference>
<dbReference type="GO" id="GO:0071949">
    <property type="term" value="F:FAD binding"/>
    <property type="evidence" value="ECO:0007669"/>
    <property type="project" value="InterPro"/>
</dbReference>
<proteinExistence type="predicted"/>
<protein>
    <submittedName>
        <fullName evidence="2">Geranylgeranyl reductase family protein</fullName>
    </submittedName>
</protein>
<accession>A0A7Y9U6P9</accession>
<evidence type="ECO:0000313" key="3">
    <source>
        <dbReference type="Proteomes" id="UP000518288"/>
    </source>
</evidence>
<dbReference type="EMBL" id="JACCFH010000001">
    <property type="protein sequence ID" value="NYG32967.1"/>
    <property type="molecule type" value="Genomic_DNA"/>
</dbReference>
<dbReference type="InterPro" id="IPR011777">
    <property type="entry name" value="Geranylgeranyl_Rdtase_fam"/>
</dbReference>
<dbReference type="Pfam" id="PF01494">
    <property type="entry name" value="FAD_binding_3"/>
    <property type="match status" value="1"/>
</dbReference>
<comment type="caution">
    <text evidence="2">The sequence shown here is derived from an EMBL/GenBank/DDBJ whole genome shotgun (WGS) entry which is preliminary data.</text>
</comment>
<sequence length="414" mass="44194">MSQSATRPVSATVSALSLPASCDVLVIGAGPSGSACAATLAAAGWSVCLVDQHDFPREKVCGDGLIPDAHAALRRLGVLDEVMAHAQHVSHVRCVAPRGGQVDVPGTLAVLPRRVLDHLLVQHAQRQGAQLVTPVKFDAVIEENGRVVGARLRQGEARPEVRARWVVLATGAGVQPLVATGLCTRRTPSGIALRGYVHNPSLAGRQTTMDVVWDRALRPGYGWIFPCGEDTYNIGVGAFFRQGQAADANLRQMFDDFTRVYAPARALMDGGTLQGDLKGAPLRCTLEGAASGRPGLLATGETLGSTYDFTGEGIGKALETGLMAADALLSGARDGLDEAAVRQRYDQHLATLRPKFALYEKANSVNRHPWLADLVIWRAQRSASLRRRMSGVLDETSNPGHLLSVRGMLRLLAR</sequence>
<feature type="domain" description="FAD-binding" evidence="1">
    <location>
        <begin position="22"/>
        <end position="172"/>
    </location>
</feature>
<dbReference type="RefSeq" id="WP_179633788.1">
    <property type="nucleotide sequence ID" value="NZ_JACCFH010000001.1"/>
</dbReference>
<reference evidence="2 3" key="1">
    <citation type="submission" date="2020-07" db="EMBL/GenBank/DDBJ databases">
        <title>Genomic Encyclopedia of Archaeal and Bacterial Type Strains, Phase II (KMG-II): from individual species to whole genera.</title>
        <authorList>
            <person name="Goeker M."/>
        </authorList>
    </citation>
    <scope>NUCLEOTIDE SEQUENCE [LARGE SCALE GENOMIC DNA]</scope>
    <source>
        <strain evidence="2 3">DSM 21226</strain>
    </source>
</reference>
<evidence type="ECO:0000259" key="1">
    <source>
        <dbReference type="Pfam" id="PF01494"/>
    </source>
</evidence>
<dbReference type="GO" id="GO:0016628">
    <property type="term" value="F:oxidoreductase activity, acting on the CH-CH group of donors, NAD or NADP as acceptor"/>
    <property type="evidence" value="ECO:0007669"/>
    <property type="project" value="InterPro"/>
</dbReference>
<name>A0A7Y9U6P9_9BURK</name>
<dbReference type="Gene3D" id="3.50.50.60">
    <property type="entry name" value="FAD/NAD(P)-binding domain"/>
    <property type="match status" value="1"/>
</dbReference>
<evidence type="ECO:0000313" key="2">
    <source>
        <dbReference type="EMBL" id="NYG32967.1"/>
    </source>
</evidence>
<dbReference type="Proteomes" id="UP000518288">
    <property type="component" value="Unassembled WGS sequence"/>
</dbReference>
<dbReference type="PANTHER" id="PTHR42685:SF22">
    <property type="entry name" value="CONDITIONED MEDIUM FACTOR RECEPTOR 1"/>
    <property type="match status" value="1"/>
</dbReference>
<dbReference type="PRINTS" id="PR00368">
    <property type="entry name" value="FADPNR"/>
</dbReference>
<keyword evidence="3" id="KW-1185">Reference proteome</keyword>